<feature type="region of interest" description="Disordered" evidence="1">
    <location>
        <begin position="36"/>
        <end position="62"/>
    </location>
</feature>
<gene>
    <name evidence="2" type="ORF">GCM10023086_05090</name>
</gene>
<sequence>MTGNSRGNETTEETPEETPDERYSRLVRSGAVIHMKNACGPTPAGVKIGTPCRPSPPRRRRTERSTLYGALADAAHTAKARTVHQTSSKELVKVLGHRCPKRLRRR</sequence>
<feature type="compositionally biased region" description="Acidic residues" evidence="1">
    <location>
        <begin position="10"/>
        <end position="19"/>
    </location>
</feature>
<proteinExistence type="predicted"/>
<reference evidence="3" key="1">
    <citation type="journal article" date="2019" name="Int. J. Syst. Evol. Microbiol.">
        <title>The Global Catalogue of Microorganisms (GCM) 10K type strain sequencing project: providing services to taxonomists for standard genome sequencing and annotation.</title>
        <authorList>
            <consortium name="The Broad Institute Genomics Platform"/>
            <consortium name="The Broad Institute Genome Sequencing Center for Infectious Disease"/>
            <person name="Wu L."/>
            <person name="Ma J."/>
        </authorList>
    </citation>
    <scope>NUCLEOTIDE SEQUENCE [LARGE SCALE GENOMIC DNA]</scope>
    <source>
        <strain evidence="3">JCM 31290</strain>
    </source>
</reference>
<name>A0ABP8F324_9ACTN</name>
<evidence type="ECO:0000313" key="3">
    <source>
        <dbReference type="Proteomes" id="UP001501115"/>
    </source>
</evidence>
<evidence type="ECO:0000256" key="1">
    <source>
        <dbReference type="SAM" id="MobiDB-lite"/>
    </source>
</evidence>
<dbReference type="EMBL" id="BAABET010000001">
    <property type="protein sequence ID" value="GAA4293782.1"/>
    <property type="molecule type" value="Genomic_DNA"/>
</dbReference>
<protein>
    <submittedName>
        <fullName evidence="2">Uncharacterized protein</fullName>
    </submittedName>
</protein>
<organism evidence="2 3">
    <name type="scientific">Streptomyces venetus</name>
    <dbReference type="NCBI Taxonomy" id="1701086"/>
    <lineage>
        <taxon>Bacteria</taxon>
        <taxon>Bacillati</taxon>
        <taxon>Actinomycetota</taxon>
        <taxon>Actinomycetes</taxon>
        <taxon>Kitasatosporales</taxon>
        <taxon>Streptomycetaceae</taxon>
        <taxon>Streptomyces</taxon>
    </lineage>
</organism>
<comment type="caution">
    <text evidence="2">The sequence shown here is derived from an EMBL/GenBank/DDBJ whole genome shotgun (WGS) entry which is preliminary data.</text>
</comment>
<accession>A0ABP8F324</accession>
<feature type="region of interest" description="Disordered" evidence="1">
    <location>
        <begin position="1"/>
        <end position="23"/>
    </location>
</feature>
<keyword evidence="3" id="KW-1185">Reference proteome</keyword>
<dbReference type="Proteomes" id="UP001501115">
    <property type="component" value="Unassembled WGS sequence"/>
</dbReference>
<evidence type="ECO:0000313" key="2">
    <source>
        <dbReference type="EMBL" id="GAA4293782.1"/>
    </source>
</evidence>